<sequence length="222" mass="24320">MKQHIRLIGWAMGISFTGSLPLGTLNLTVANFSFADNLTGVAMFAVAAIFIEMLLVRLVLLAVKQLERLKQVLWFFNLITGAVLLLLAFNSLSAAWQKLMFQVETPFTSLHPLLSGVLLSIINPLHIPFWIGWTAVLKAKHVLNDNPAAHNFYVLAIGMGTALAFTIYALAGRFLIDHLLEQQVLLNWIVGIALLSTALVQLYKAFVALPVAIVGRATSGNE</sequence>
<accession>A0A1G7J7D1</accession>
<dbReference type="AlphaFoldDB" id="A0A1G7J7D1"/>
<evidence type="ECO:0000256" key="2">
    <source>
        <dbReference type="ARBA" id="ARBA00022475"/>
    </source>
</evidence>
<evidence type="ECO:0000256" key="3">
    <source>
        <dbReference type="ARBA" id="ARBA00022692"/>
    </source>
</evidence>
<keyword evidence="3 6" id="KW-0812">Transmembrane</keyword>
<keyword evidence="2" id="KW-1003">Cell membrane</keyword>
<feature type="transmembrane region" description="Helical" evidence="6">
    <location>
        <begin position="152"/>
        <end position="176"/>
    </location>
</feature>
<evidence type="ECO:0000313" key="7">
    <source>
        <dbReference type="EMBL" id="SDF20694.1"/>
    </source>
</evidence>
<keyword evidence="5 6" id="KW-0472">Membrane</keyword>
<protein>
    <recommendedName>
        <fullName evidence="9">Threonine/homoserine/homoserine lactone efflux protein</fullName>
    </recommendedName>
</protein>
<gene>
    <name evidence="7" type="ORF">SAMN04488121_1011123</name>
</gene>
<evidence type="ECO:0008006" key="9">
    <source>
        <dbReference type="Google" id="ProtNLM"/>
    </source>
</evidence>
<feature type="transmembrane region" description="Helical" evidence="6">
    <location>
        <begin position="112"/>
        <end position="131"/>
    </location>
</feature>
<keyword evidence="4 6" id="KW-1133">Transmembrane helix</keyword>
<feature type="transmembrane region" description="Helical" evidence="6">
    <location>
        <begin position="188"/>
        <end position="214"/>
    </location>
</feature>
<dbReference type="Proteomes" id="UP000199045">
    <property type="component" value="Unassembled WGS sequence"/>
</dbReference>
<evidence type="ECO:0000256" key="6">
    <source>
        <dbReference type="SAM" id="Phobius"/>
    </source>
</evidence>
<dbReference type="GO" id="GO:0005886">
    <property type="term" value="C:plasma membrane"/>
    <property type="evidence" value="ECO:0007669"/>
    <property type="project" value="UniProtKB-SubCell"/>
</dbReference>
<dbReference type="Pfam" id="PF01810">
    <property type="entry name" value="LysE"/>
    <property type="match status" value="1"/>
</dbReference>
<feature type="transmembrane region" description="Helical" evidence="6">
    <location>
        <begin position="7"/>
        <end position="29"/>
    </location>
</feature>
<evidence type="ECO:0000256" key="1">
    <source>
        <dbReference type="ARBA" id="ARBA00004651"/>
    </source>
</evidence>
<dbReference type="GO" id="GO:0006865">
    <property type="term" value="P:amino acid transport"/>
    <property type="evidence" value="ECO:0007669"/>
    <property type="project" value="InterPro"/>
</dbReference>
<name>A0A1G7J7D1_CHIFI</name>
<evidence type="ECO:0000256" key="4">
    <source>
        <dbReference type="ARBA" id="ARBA00022989"/>
    </source>
</evidence>
<evidence type="ECO:0000256" key="5">
    <source>
        <dbReference type="ARBA" id="ARBA00023136"/>
    </source>
</evidence>
<proteinExistence type="predicted"/>
<organism evidence="7 8">
    <name type="scientific">Chitinophaga filiformis</name>
    <name type="common">Myxococcus filiformis</name>
    <name type="synonym">Flexibacter filiformis</name>
    <dbReference type="NCBI Taxonomy" id="104663"/>
    <lineage>
        <taxon>Bacteria</taxon>
        <taxon>Pseudomonadati</taxon>
        <taxon>Bacteroidota</taxon>
        <taxon>Chitinophagia</taxon>
        <taxon>Chitinophagales</taxon>
        <taxon>Chitinophagaceae</taxon>
        <taxon>Chitinophaga</taxon>
    </lineage>
</organism>
<feature type="transmembrane region" description="Helical" evidence="6">
    <location>
        <begin position="41"/>
        <end position="60"/>
    </location>
</feature>
<dbReference type="InterPro" id="IPR001123">
    <property type="entry name" value="LeuE-type"/>
</dbReference>
<reference evidence="8" key="1">
    <citation type="submission" date="2016-10" db="EMBL/GenBank/DDBJ databases">
        <authorList>
            <person name="Varghese N."/>
            <person name="Submissions S."/>
        </authorList>
    </citation>
    <scope>NUCLEOTIDE SEQUENCE [LARGE SCALE GENOMIC DNA]</scope>
    <source>
        <strain evidence="8">DSM 527</strain>
    </source>
</reference>
<dbReference type="EMBL" id="FNBN01000001">
    <property type="protein sequence ID" value="SDF20694.1"/>
    <property type="molecule type" value="Genomic_DNA"/>
</dbReference>
<feature type="transmembrane region" description="Helical" evidence="6">
    <location>
        <begin position="72"/>
        <end position="92"/>
    </location>
</feature>
<dbReference type="OrthoDB" id="9342487at2"/>
<evidence type="ECO:0000313" key="8">
    <source>
        <dbReference type="Proteomes" id="UP000199045"/>
    </source>
</evidence>
<dbReference type="STRING" id="104663.SAMN04488121_1011123"/>
<dbReference type="RefSeq" id="WP_089829325.1">
    <property type="nucleotide sequence ID" value="NZ_FNBN01000001.1"/>
</dbReference>
<comment type="subcellular location">
    <subcellularLocation>
        <location evidence="1">Cell membrane</location>
        <topology evidence="1">Multi-pass membrane protein</topology>
    </subcellularLocation>
</comment>